<dbReference type="AlphaFoldDB" id="A0A2P2MPW4"/>
<accession>A0A2P2MPW4</accession>
<organism evidence="1">
    <name type="scientific">Rhizophora mucronata</name>
    <name type="common">Asiatic mangrove</name>
    <dbReference type="NCBI Taxonomy" id="61149"/>
    <lineage>
        <taxon>Eukaryota</taxon>
        <taxon>Viridiplantae</taxon>
        <taxon>Streptophyta</taxon>
        <taxon>Embryophyta</taxon>
        <taxon>Tracheophyta</taxon>
        <taxon>Spermatophyta</taxon>
        <taxon>Magnoliopsida</taxon>
        <taxon>eudicotyledons</taxon>
        <taxon>Gunneridae</taxon>
        <taxon>Pentapetalae</taxon>
        <taxon>rosids</taxon>
        <taxon>fabids</taxon>
        <taxon>Malpighiales</taxon>
        <taxon>Rhizophoraceae</taxon>
        <taxon>Rhizophora</taxon>
    </lineage>
</organism>
<protein>
    <submittedName>
        <fullName evidence="1">Uncharacterized protein</fullName>
    </submittedName>
</protein>
<proteinExistence type="predicted"/>
<evidence type="ECO:0000313" key="1">
    <source>
        <dbReference type="EMBL" id="MBX32256.1"/>
    </source>
</evidence>
<reference evidence="1" key="1">
    <citation type="submission" date="2018-02" db="EMBL/GenBank/DDBJ databases">
        <title>Rhizophora mucronata_Transcriptome.</title>
        <authorList>
            <person name="Meera S.P."/>
            <person name="Sreeshan A."/>
            <person name="Augustine A."/>
        </authorList>
    </citation>
    <scope>NUCLEOTIDE SEQUENCE</scope>
    <source>
        <tissue evidence="1">Leaf</tissue>
    </source>
</reference>
<dbReference type="EMBL" id="GGEC01051772">
    <property type="protein sequence ID" value="MBX32256.1"/>
    <property type="molecule type" value="Transcribed_RNA"/>
</dbReference>
<name>A0A2P2MPW4_RHIMU</name>
<sequence>MLGIGGVWMLVLVQQAEEGE</sequence>